<accession>A0ABY5GPD0</accession>
<name>A0ABY5GPD0_9GAMM</name>
<dbReference type="Gene3D" id="2.60.200.20">
    <property type="match status" value="1"/>
</dbReference>
<dbReference type="CDD" id="cd00060">
    <property type="entry name" value="FHA"/>
    <property type="match status" value="1"/>
</dbReference>
<dbReference type="InterPro" id="IPR050923">
    <property type="entry name" value="Cell_Proc_Reg/RNA_Proc"/>
</dbReference>
<feature type="domain" description="FHA" evidence="1">
    <location>
        <begin position="53"/>
        <end position="101"/>
    </location>
</feature>
<dbReference type="EMBL" id="CP101509">
    <property type="protein sequence ID" value="UTV30655.1"/>
    <property type="molecule type" value="Genomic_DNA"/>
</dbReference>
<evidence type="ECO:0000313" key="2">
    <source>
        <dbReference type="EMBL" id="UTV30655.1"/>
    </source>
</evidence>
<dbReference type="PANTHER" id="PTHR23308">
    <property type="entry name" value="NUCLEAR INHIBITOR OF PROTEIN PHOSPHATASE-1"/>
    <property type="match status" value="1"/>
</dbReference>
<gene>
    <name evidence="2" type="ORF">NNL38_19015</name>
</gene>
<reference evidence="2" key="1">
    <citation type="submission" date="2022-07" db="EMBL/GenBank/DDBJ databases">
        <title>Genome sequencing of Photobacterium atrarenae GJH2-4.</title>
        <authorList>
            <person name="Park S.-J."/>
        </authorList>
    </citation>
    <scope>NUCLEOTIDE SEQUENCE</scope>
    <source>
        <strain evidence="2">GJH2-4</strain>
    </source>
</reference>
<evidence type="ECO:0000313" key="3">
    <source>
        <dbReference type="Proteomes" id="UP001057998"/>
    </source>
</evidence>
<proteinExistence type="predicted"/>
<protein>
    <submittedName>
        <fullName evidence="2">FHA domain-containing protein</fullName>
    </submittedName>
</protein>
<dbReference type="PROSITE" id="PS50006">
    <property type="entry name" value="FHA_DOMAIN"/>
    <property type="match status" value="1"/>
</dbReference>
<dbReference type="SMART" id="SM00240">
    <property type="entry name" value="FHA"/>
    <property type="match status" value="1"/>
</dbReference>
<dbReference type="Pfam" id="PF00498">
    <property type="entry name" value="FHA"/>
    <property type="match status" value="1"/>
</dbReference>
<evidence type="ECO:0000259" key="1">
    <source>
        <dbReference type="PROSITE" id="PS50006"/>
    </source>
</evidence>
<keyword evidence="3" id="KW-1185">Reference proteome</keyword>
<dbReference type="InterPro" id="IPR000253">
    <property type="entry name" value="FHA_dom"/>
</dbReference>
<organism evidence="2 3">
    <name type="scientific">Photobacterium atrarenae</name>
    <dbReference type="NCBI Taxonomy" id="865757"/>
    <lineage>
        <taxon>Bacteria</taxon>
        <taxon>Pseudomonadati</taxon>
        <taxon>Pseudomonadota</taxon>
        <taxon>Gammaproteobacteria</taxon>
        <taxon>Vibrionales</taxon>
        <taxon>Vibrionaceae</taxon>
        <taxon>Photobacterium</taxon>
    </lineage>
</organism>
<dbReference type="RefSeq" id="WP_255392019.1">
    <property type="nucleotide sequence ID" value="NZ_CP101509.1"/>
</dbReference>
<dbReference type="Proteomes" id="UP001057998">
    <property type="component" value="Chromosome 2"/>
</dbReference>
<dbReference type="SUPFAM" id="SSF49879">
    <property type="entry name" value="SMAD/FHA domain"/>
    <property type="match status" value="1"/>
</dbReference>
<dbReference type="InterPro" id="IPR008984">
    <property type="entry name" value="SMAD_FHA_dom_sf"/>
</dbReference>
<sequence>MSIYFETSPLFRPLSGRRHQPSKMYLVQSPEPGIQGGTLQSSSGKMVHLRHYHTFGRSQDCHTILSRSDISRIHAIFFWKDGQWFIQDKSTNGIWVNERKLAKDQPIAVRESDTIVFSSRAGESFTVIGDHEPCDVMLSVDSELSPIYLEKPVTVVSETVVLSFEGCGWHLVVSETGHYRQKPLKDGDHIDIDGKQYYLQTNRIEYETQKNRPVVSSVEDLTFQLTVSDDEEDIQLQITDCEQSSVVKGARLQNQLYLLLCLARKVLADNVQGYAACHCGWIELNELSEMLGIEPENTRIRLHRLRTRLRDAVSFSGIDACEILQLKDGEVRLNTKNVIVMKGGKVEGDVDSPQMVPPSLLAL</sequence>